<accession>A0ACC2TU22</accession>
<reference evidence="1" key="1">
    <citation type="submission" date="2022-04" db="EMBL/GenBank/DDBJ databases">
        <title>Genome of the entomopathogenic fungus Entomophthora muscae.</title>
        <authorList>
            <person name="Elya C."/>
            <person name="Lovett B.R."/>
            <person name="Lee E."/>
            <person name="Macias A.M."/>
            <person name="Hajek A.E."/>
            <person name="De Bivort B.L."/>
            <person name="Kasson M.T."/>
            <person name="De Fine Licht H.H."/>
            <person name="Stajich J.E."/>
        </authorList>
    </citation>
    <scope>NUCLEOTIDE SEQUENCE</scope>
    <source>
        <strain evidence="1">Berkeley</strain>
    </source>
</reference>
<gene>
    <name evidence="1" type="ORF">DSO57_1008394</name>
</gene>
<dbReference type="Proteomes" id="UP001165960">
    <property type="component" value="Unassembled WGS sequence"/>
</dbReference>
<protein>
    <submittedName>
        <fullName evidence="1">Uncharacterized protein</fullName>
    </submittedName>
</protein>
<sequence>MWVITTSGRLMGPAAVWFTNRVGQEQEVTWSTFRDDIKSFYSENFSPIVVGTPLLAIKQAGSVHKYLEVWQQALAAAPEAVTDRKTMLLTLIVNGLKPHICKWVPIWHCTSIKNCYKAIMEANKQALMGFCRSNDAPPQSYPAPSSAHNQVGCHQSCQQENGIKRHQKGESEVPVHQSPKYVLGHSQGPTGRSYHSLVRENVSQKYV</sequence>
<organism evidence="1 2">
    <name type="scientific">Entomophthora muscae</name>
    <dbReference type="NCBI Taxonomy" id="34485"/>
    <lineage>
        <taxon>Eukaryota</taxon>
        <taxon>Fungi</taxon>
        <taxon>Fungi incertae sedis</taxon>
        <taxon>Zoopagomycota</taxon>
        <taxon>Entomophthoromycotina</taxon>
        <taxon>Entomophthoromycetes</taxon>
        <taxon>Entomophthorales</taxon>
        <taxon>Entomophthoraceae</taxon>
        <taxon>Entomophthora</taxon>
    </lineage>
</organism>
<evidence type="ECO:0000313" key="1">
    <source>
        <dbReference type="EMBL" id="KAJ9078265.1"/>
    </source>
</evidence>
<name>A0ACC2TU22_9FUNG</name>
<comment type="caution">
    <text evidence="1">The sequence shown here is derived from an EMBL/GenBank/DDBJ whole genome shotgun (WGS) entry which is preliminary data.</text>
</comment>
<proteinExistence type="predicted"/>
<evidence type="ECO:0000313" key="2">
    <source>
        <dbReference type="Proteomes" id="UP001165960"/>
    </source>
</evidence>
<keyword evidence="2" id="KW-1185">Reference proteome</keyword>
<dbReference type="EMBL" id="QTSX02002155">
    <property type="protein sequence ID" value="KAJ9078265.1"/>
    <property type="molecule type" value="Genomic_DNA"/>
</dbReference>